<dbReference type="InterPro" id="IPR000719">
    <property type="entry name" value="Prot_kinase_dom"/>
</dbReference>
<evidence type="ECO:0000256" key="7">
    <source>
        <dbReference type="ARBA" id="ARBA00047899"/>
    </source>
</evidence>
<organism evidence="10 11">
    <name type="scientific">Cinchona calisaya</name>
    <dbReference type="NCBI Taxonomy" id="153742"/>
    <lineage>
        <taxon>Eukaryota</taxon>
        <taxon>Viridiplantae</taxon>
        <taxon>Streptophyta</taxon>
        <taxon>Embryophyta</taxon>
        <taxon>Tracheophyta</taxon>
        <taxon>Spermatophyta</taxon>
        <taxon>Magnoliopsida</taxon>
        <taxon>eudicotyledons</taxon>
        <taxon>Gunneridae</taxon>
        <taxon>Pentapetalae</taxon>
        <taxon>asterids</taxon>
        <taxon>lamiids</taxon>
        <taxon>Gentianales</taxon>
        <taxon>Rubiaceae</taxon>
        <taxon>Cinchonoideae</taxon>
        <taxon>Cinchoneae</taxon>
        <taxon>Cinchona</taxon>
    </lineage>
</organism>
<dbReference type="PROSITE" id="PS00109">
    <property type="entry name" value="PROTEIN_KINASE_TYR"/>
    <property type="match status" value="1"/>
</dbReference>
<evidence type="ECO:0000256" key="6">
    <source>
        <dbReference type="ARBA" id="ARBA00022840"/>
    </source>
</evidence>
<keyword evidence="5" id="KW-0418">Kinase</keyword>
<keyword evidence="4" id="KW-0547">Nucleotide-binding</keyword>
<evidence type="ECO:0000259" key="9">
    <source>
        <dbReference type="PROSITE" id="PS50011"/>
    </source>
</evidence>
<comment type="catalytic activity">
    <reaction evidence="8">
        <text>L-seryl-[protein] + ATP = O-phospho-L-seryl-[protein] + ADP + H(+)</text>
        <dbReference type="Rhea" id="RHEA:17989"/>
        <dbReference type="Rhea" id="RHEA-COMP:9863"/>
        <dbReference type="Rhea" id="RHEA-COMP:11604"/>
        <dbReference type="ChEBI" id="CHEBI:15378"/>
        <dbReference type="ChEBI" id="CHEBI:29999"/>
        <dbReference type="ChEBI" id="CHEBI:30616"/>
        <dbReference type="ChEBI" id="CHEBI:83421"/>
        <dbReference type="ChEBI" id="CHEBI:456216"/>
        <dbReference type="EC" id="2.7.11.1"/>
    </reaction>
</comment>
<dbReference type="SUPFAM" id="SSF56112">
    <property type="entry name" value="Protein kinase-like (PK-like)"/>
    <property type="match status" value="1"/>
</dbReference>
<gene>
    <name evidence="10" type="ORF">ACH5RR_034353</name>
</gene>
<protein>
    <recommendedName>
        <fullName evidence="1">non-specific serine/threonine protein kinase</fullName>
        <ecNumber evidence="1">2.7.11.1</ecNumber>
    </recommendedName>
</protein>
<dbReference type="PANTHER" id="PTHR48005">
    <property type="entry name" value="LEUCINE RICH REPEAT KINASE 2"/>
    <property type="match status" value="1"/>
</dbReference>
<keyword evidence="6" id="KW-0067">ATP-binding</keyword>
<dbReference type="EMBL" id="JBJUIK010000014">
    <property type="protein sequence ID" value="KAL3504512.1"/>
    <property type="molecule type" value="Genomic_DNA"/>
</dbReference>
<evidence type="ECO:0000256" key="8">
    <source>
        <dbReference type="ARBA" id="ARBA00048679"/>
    </source>
</evidence>
<evidence type="ECO:0000256" key="4">
    <source>
        <dbReference type="ARBA" id="ARBA00022741"/>
    </source>
</evidence>
<evidence type="ECO:0000256" key="5">
    <source>
        <dbReference type="ARBA" id="ARBA00022777"/>
    </source>
</evidence>
<reference evidence="10 11" key="1">
    <citation type="submission" date="2024-11" db="EMBL/GenBank/DDBJ databases">
        <title>A near-complete genome assembly of Cinchona calisaya.</title>
        <authorList>
            <person name="Lian D.C."/>
            <person name="Zhao X.W."/>
            <person name="Wei L."/>
        </authorList>
    </citation>
    <scope>NUCLEOTIDE SEQUENCE [LARGE SCALE GENOMIC DNA]</scope>
    <source>
        <tissue evidence="10">Nenye</tissue>
    </source>
</reference>
<evidence type="ECO:0000256" key="3">
    <source>
        <dbReference type="ARBA" id="ARBA00022679"/>
    </source>
</evidence>
<feature type="domain" description="Protein kinase" evidence="9">
    <location>
        <begin position="1"/>
        <end position="231"/>
    </location>
</feature>
<dbReference type="EC" id="2.7.11.1" evidence="1"/>
<dbReference type="InterPro" id="IPR011009">
    <property type="entry name" value="Kinase-like_dom_sf"/>
</dbReference>
<evidence type="ECO:0000313" key="11">
    <source>
        <dbReference type="Proteomes" id="UP001630127"/>
    </source>
</evidence>
<evidence type="ECO:0000256" key="1">
    <source>
        <dbReference type="ARBA" id="ARBA00012513"/>
    </source>
</evidence>
<dbReference type="Gene3D" id="3.30.200.20">
    <property type="entry name" value="Phosphorylase Kinase, domain 1"/>
    <property type="match status" value="1"/>
</dbReference>
<dbReference type="AlphaFoldDB" id="A0ABD2YF80"/>
<proteinExistence type="predicted"/>
<dbReference type="GO" id="GO:0004674">
    <property type="term" value="F:protein serine/threonine kinase activity"/>
    <property type="evidence" value="ECO:0007669"/>
    <property type="project" value="UniProtKB-KW"/>
</dbReference>
<keyword evidence="11" id="KW-1185">Reference proteome</keyword>
<evidence type="ECO:0000256" key="2">
    <source>
        <dbReference type="ARBA" id="ARBA00022527"/>
    </source>
</evidence>
<comment type="caution">
    <text evidence="10">The sequence shown here is derived from an EMBL/GenBank/DDBJ whole genome shotgun (WGS) entry which is preliminary data.</text>
</comment>
<dbReference type="Proteomes" id="UP001630127">
    <property type="component" value="Unassembled WGS sequence"/>
</dbReference>
<dbReference type="PANTHER" id="PTHR48005:SF70">
    <property type="entry name" value="MDIS1-INTERACTING RECEPTOR LIKE KINASE 2-LIKE"/>
    <property type="match status" value="1"/>
</dbReference>
<dbReference type="InterPro" id="IPR008266">
    <property type="entry name" value="Tyr_kinase_AS"/>
</dbReference>
<keyword evidence="3" id="KW-0808">Transferase</keyword>
<name>A0ABD2YF80_9GENT</name>
<comment type="catalytic activity">
    <reaction evidence="7">
        <text>L-threonyl-[protein] + ATP = O-phospho-L-threonyl-[protein] + ADP + H(+)</text>
        <dbReference type="Rhea" id="RHEA:46608"/>
        <dbReference type="Rhea" id="RHEA-COMP:11060"/>
        <dbReference type="Rhea" id="RHEA-COMP:11605"/>
        <dbReference type="ChEBI" id="CHEBI:15378"/>
        <dbReference type="ChEBI" id="CHEBI:30013"/>
        <dbReference type="ChEBI" id="CHEBI:30616"/>
        <dbReference type="ChEBI" id="CHEBI:61977"/>
        <dbReference type="ChEBI" id="CHEBI:456216"/>
        <dbReference type="EC" id="2.7.11.1"/>
    </reaction>
</comment>
<keyword evidence="2" id="KW-0723">Serine/threonine-protein kinase</keyword>
<dbReference type="InterPro" id="IPR051420">
    <property type="entry name" value="Ser_Thr_Kinases_DiverseReg"/>
</dbReference>
<dbReference type="Gene3D" id="1.10.510.10">
    <property type="entry name" value="Transferase(Phosphotransferase) domain 1"/>
    <property type="match status" value="1"/>
</dbReference>
<evidence type="ECO:0000313" key="10">
    <source>
        <dbReference type="EMBL" id="KAL3504512.1"/>
    </source>
</evidence>
<dbReference type="GO" id="GO:0005524">
    <property type="term" value="F:ATP binding"/>
    <property type="evidence" value="ECO:0007669"/>
    <property type="project" value="UniProtKB-KW"/>
</dbReference>
<dbReference type="Pfam" id="PF00069">
    <property type="entry name" value="Pkinase"/>
    <property type="match status" value="1"/>
</dbReference>
<dbReference type="PROSITE" id="PS50011">
    <property type="entry name" value="PROTEIN_KINASE_DOM"/>
    <property type="match status" value="1"/>
</dbReference>
<accession>A0ABD2YF80</accession>
<sequence>MGGFGSVFRVELPNGQIVAIKKLHATVVVNSSKDFANEIQALTRLRHRNIVKFYGFCSHTHHTFLVYEFLKGRSLMHVLRNDEIAVKFEWIKRVNIVKDVANALFYMHHGCLPIIIHRDISSKNVLLDFDHQAHISDFGIATLLNRDSSNWTSFAGTYGYAAPELAYTMKVNEKCDFYSFGVLTLEVIMGKHPGDFISSMLITLPSSSSTSTNFDCKTLWISDPHIQVKKR</sequence>